<dbReference type="CDD" id="cd00056">
    <property type="entry name" value="ENDO3c"/>
    <property type="match status" value="1"/>
</dbReference>
<dbReference type="InterPro" id="IPR003265">
    <property type="entry name" value="HhH-GPD_domain"/>
</dbReference>
<evidence type="ECO:0000256" key="6">
    <source>
        <dbReference type="ARBA" id="ARBA00023004"/>
    </source>
</evidence>
<dbReference type="PANTHER" id="PTHR42944">
    <property type="entry name" value="ADENINE DNA GLYCOSYLASE"/>
    <property type="match status" value="1"/>
</dbReference>
<comment type="similarity">
    <text evidence="2">Belongs to the Nth/MutY family.</text>
</comment>
<proteinExistence type="inferred from homology"/>
<sequence length="162" mass="18315">MAEMMLQRTRAAQVEPVWSAFISRWPTLDEARRASDAELAEALAPLGLNWRIQNLIRLIRSLPDVETPERLRGAQGVGHYVESAVRCFAFGERVAIVDANVVRFYSRVFGFPVTDSTRRDRAFHAFAASLLPESRWKEYNWAILDVMATSNTCGTAPRVAFL</sequence>
<evidence type="ECO:0000256" key="9">
    <source>
        <dbReference type="ARBA" id="ARBA00023295"/>
    </source>
</evidence>
<evidence type="ECO:0000256" key="3">
    <source>
        <dbReference type="ARBA" id="ARBA00022723"/>
    </source>
</evidence>
<dbReference type="Proteomes" id="UP001212803">
    <property type="component" value="Chromosome"/>
</dbReference>
<dbReference type="RefSeq" id="WP_270055243.1">
    <property type="nucleotide sequence ID" value="NZ_CP115149.1"/>
</dbReference>
<dbReference type="EMBL" id="CP115149">
    <property type="protein sequence ID" value="WBL34714.1"/>
    <property type="molecule type" value="Genomic_DNA"/>
</dbReference>
<keyword evidence="6" id="KW-0408">Iron</keyword>
<comment type="cofactor">
    <cofactor evidence="1">
        <name>[4Fe-4S] cluster</name>
        <dbReference type="ChEBI" id="CHEBI:49883"/>
    </cofactor>
</comment>
<feature type="domain" description="HhH-GPD" evidence="10">
    <location>
        <begin position="5"/>
        <end position="149"/>
    </location>
</feature>
<evidence type="ECO:0000256" key="1">
    <source>
        <dbReference type="ARBA" id="ARBA00001966"/>
    </source>
</evidence>
<evidence type="ECO:0000259" key="10">
    <source>
        <dbReference type="SMART" id="SM00478"/>
    </source>
</evidence>
<keyword evidence="4" id="KW-0227">DNA damage</keyword>
<dbReference type="Gene3D" id="1.10.340.30">
    <property type="entry name" value="Hypothetical protein, domain 2"/>
    <property type="match status" value="1"/>
</dbReference>
<dbReference type="InterPro" id="IPR011257">
    <property type="entry name" value="DNA_glycosylase"/>
</dbReference>
<keyword evidence="9" id="KW-0326">Glycosidase</keyword>
<keyword evidence="7" id="KW-0411">Iron-sulfur</keyword>
<evidence type="ECO:0000256" key="7">
    <source>
        <dbReference type="ARBA" id="ARBA00023014"/>
    </source>
</evidence>
<dbReference type="PANTHER" id="PTHR42944:SF1">
    <property type="entry name" value="ADENINE DNA GLYCOSYLASE"/>
    <property type="match status" value="1"/>
</dbReference>
<dbReference type="SMART" id="SM00478">
    <property type="entry name" value="ENDO3c"/>
    <property type="match status" value="1"/>
</dbReference>
<name>A0ABY7M3I4_9CHLR</name>
<reference evidence="11 12" key="1">
    <citation type="journal article" date="2023" name="ISME J.">
        <title>Thermophilic Dehalococcoidia with unusual traits shed light on an unexpected past.</title>
        <authorList>
            <person name="Palmer M."/>
            <person name="Covington J.K."/>
            <person name="Zhou E.M."/>
            <person name="Thomas S.C."/>
            <person name="Habib N."/>
            <person name="Seymour C.O."/>
            <person name="Lai D."/>
            <person name="Johnston J."/>
            <person name="Hashimi A."/>
            <person name="Jiao J.Y."/>
            <person name="Muok A.R."/>
            <person name="Liu L."/>
            <person name="Xian W.D."/>
            <person name="Zhi X.Y."/>
            <person name="Li M.M."/>
            <person name="Silva L.P."/>
            <person name="Bowen B.P."/>
            <person name="Louie K."/>
            <person name="Briegel A."/>
            <person name="Pett-Ridge J."/>
            <person name="Weber P.K."/>
            <person name="Tocheva E.I."/>
            <person name="Woyke T."/>
            <person name="Northen T.R."/>
            <person name="Mayali X."/>
            <person name="Li W.J."/>
            <person name="Hedlund B.P."/>
        </authorList>
    </citation>
    <scope>NUCLEOTIDE SEQUENCE [LARGE SCALE GENOMIC DNA]</scope>
    <source>
        <strain evidence="11 12">YIM 72310</strain>
    </source>
</reference>
<organism evidence="11 12">
    <name type="scientific">Tepidiforma flava</name>
    <dbReference type="NCBI Taxonomy" id="3004094"/>
    <lineage>
        <taxon>Bacteria</taxon>
        <taxon>Bacillati</taxon>
        <taxon>Chloroflexota</taxon>
        <taxon>Tepidiformia</taxon>
        <taxon>Tepidiformales</taxon>
        <taxon>Tepidiformaceae</taxon>
        <taxon>Tepidiforma</taxon>
    </lineage>
</organism>
<dbReference type="Gene3D" id="1.10.1670.10">
    <property type="entry name" value="Helix-hairpin-Helix base-excision DNA repair enzymes (C-terminal)"/>
    <property type="match status" value="1"/>
</dbReference>
<dbReference type="Pfam" id="PF00730">
    <property type="entry name" value="HhH-GPD"/>
    <property type="match status" value="1"/>
</dbReference>
<evidence type="ECO:0000313" key="11">
    <source>
        <dbReference type="EMBL" id="WBL34714.1"/>
    </source>
</evidence>
<dbReference type="InterPro" id="IPR044298">
    <property type="entry name" value="MIG/MutY"/>
</dbReference>
<dbReference type="SUPFAM" id="SSF48150">
    <property type="entry name" value="DNA-glycosylase"/>
    <property type="match status" value="1"/>
</dbReference>
<evidence type="ECO:0000256" key="4">
    <source>
        <dbReference type="ARBA" id="ARBA00022763"/>
    </source>
</evidence>
<keyword evidence="8" id="KW-0234">DNA repair</keyword>
<keyword evidence="3" id="KW-0479">Metal-binding</keyword>
<evidence type="ECO:0000256" key="2">
    <source>
        <dbReference type="ARBA" id="ARBA00008343"/>
    </source>
</evidence>
<keyword evidence="5" id="KW-0378">Hydrolase</keyword>
<evidence type="ECO:0000313" key="12">
    <source>
        <dbReference type="Proteomes" id="UP001212803"/>
    </source>
</evidence>
<evidence type="ECO:0000256" key="5">
    <source>
        <dbReference type="ARBA" id="ARBA00022801"/>
    </source>
</evidence>
<protein>
    <recommendedName>
        <fullName evidence="10">HhH-GPD domain-containing protein</fullName>
    </recommendedName>
</protein>
<accession>A0ABY7M3I4</accession>
<gene>
    <name evidence="11" type="ORF">O0235_07875</name>
</gene>
<dbReference type="InterPro" id="IPR023170">
    <property type="entry name" value="HhH_base_excis_C"/>
</dbReference>
<evidence type="ECO:0000256" key="8">
    <source>
        <dbReference type="ARBA" id="ARBA00023204"/>
    </source>
</evidence>
<keyword evidence="12" id="KW-1185">Reference proteome</keyword>